<keyword evidence="3" id="KW-1185">Reference proteome</keyword>
<dbReference type="Proteomes" id="UP001143309">
    <property type="component" value="Unassembled WGS sequence"/>
</dbReference>
<gene>
    <name evidence="2" type="ORF">GCM10008174_00990</name>
</gene>
<protein>
    <submittedName>
        <fullName evidence="2">Uncharacterized protein</fullName>
    </submittedName>
</protein>
<organism evidence="2 3">
    <name type="scientific">Methylopila turkensis</name>
    <dbReference type="NCBI Taxonomy" id="1437816"/>
    <lineage>
        <taxon>Bacteria</taxon>
        <taxon>Pseudomonadati</taxon>
        <taxon>Pseudomonadota</taxon>
        <taxon>Alphaproteobacteria</taxon>
        <taxon>Hyphomicrobiales</taxon>
        <taxon>Methylopilaceae</taxon>
        <taxon>Methylopila</taxon>
    </lineage>
</organism>
<feature type="region of interest" description="Disordered" evidence="1">
    <location>
        <begin position="74"/>
        <end position="107"/>
    </location>
</feature>
<accession>A0A9W6N5G9</accession>
<reference evidence="2" key="1">
    <citation type="journal article" date="2014" name="Int. J. Syst. Evol. Microbiol.">
        <title>Complete genome sequence of Corynebacterium casei LMG S-19264T (=DSM 44701T), isolated from a smear-ripened cheese.</title>
        <authorList>
            <consortium name="US DOE Joint Genome Institute (JGI-PGF)"/>
            <person name="Walter F."/>
            <person name="Albersmeier A."/>
            <person name="Kalinowski J."/>
            <person name="Ruckert C."/>
        </authorList>
    </citation>
    <scope>NUCLEOTIDE SEQUENCE</scope>
    <source>
        <strain evidence="2">VKM B-2748</strain>
    </source>
</reference>
<comment type="caution">
    <text evidence="2">The sequence shown here is derived from an EMBL/GenBank/DDBJ whole genome shotgun (WGS) entry which is preliminary data.</text>
</comment>
<proteinExistence type="predicted"/>
<name>A0A9W6N5G9_9HYPH</name>
<evidence type="ECO:0000256" key="1">
    <source>
        <dbReference type="SAM" id="MobiDB-lite"/>
    </source>
</evidence>
<reference evidence="2" key="2">
    <citation type="submission" date="2023-01" db="EMBL/GenBank/DDBJ databases">
        <authorList>
            <person name="Sun Q."/>
            <person name="Evtushenko L."/>
        </authorList>
    </citation>
    <scope>NUCLEOTIDE SEQUENCE</scope>
    <source>
        <strain evidence="2">VKM B-2748</strain>
    </source>
</reference>
<evidence type="ECO:0000313" key="3">
    <source>
        <dbReference type="Proteomes" id="UP001143309"/>
    </source>
</evidence>
<sequence length="107" mass="11216">MDVVVKAVPGEKEWLLIDLLGRSMGVIRTTDSGQVHVEPDGKATATMTGMRCGPFASLDEALAMIETHTRGVCRRESDGAQSAADGGPAATVETSTDMPENASAEPR</sequence>
<dbReference type="AlphaFoldDB" id="A0A9W6N5G9"/>
<dbReference type="EMBL" id="BSFL01000001">
    <property type="protein sequence ID" value="GLK78358.1"/>
    <property type="molecule type" value="Genomic_DNA"/>
</dbReference>
<evidence type="ECO:0000313" key="2">
    <source>
        <dbReference type="EMBL" id="GLK78358.1"/>
    </source>
</evidence>